<protein>
    <submittedName>
        <fullName evidence="2">Uncharacterized protein</fullName>
    </submittedName>
</protein>
<proteinExistence type="predicted"/>
<evidence type="ECO:0000313" key="2">
    <source>
        <dbReference type="EMBL" id="KAG5600987.1"/>
    </source>
</evidence>
<evidence type="ECO:0000313" key="3">
    <source>
        <dbReference type="Proteomes" id="UP000824120"/>
    </source>
</evidence>
<sequence>MTSPSENHNLAIIPYEYQESPFILPDVMLIDSFGVTHLAYPLMEDVSIQEEQRYQSLVYTTYSDDDDTLLVKLIPKQLHRAFGKCPPSEPSVAIPVQVTRAVQRDLDVVLLTKSTKKSHGKKSKFIPPKNPIDVLDDVIVTKKDRKRKRIASIGHSKKQVMLSKSVQTSSHTDDSDGYIVVNVETRKARILAFKKRTVIRGRVVTGIGGNEMGELRIVLQVQGWSALFLKGNRRRKMGRKETREFYINTIGSDSSITSKVGGISFTLIAEVLSKILGVPNITEAYIHRICVYDDKDHGLGYGFWLGEVFEYFHISIKDCHEQTTKDVLGKVDHIVIPATYRGDNAPMQRLKALLTTKNVEIDALKVSHSAAMDQLHISYGLEYAGLVEENSRLKEELAKTQAALETERTSNLVHLKNLVDMFAKGSLSSSSCVLPFV</sequence>
<keyword evidence="3" id="KW-1185">Reference proteome</keyword>
<dbReference type="AlphaFoldDB" id="A0A9J5YJR2"/>
<dbReference type="Proteomes" id="UP000824120">
    <property type="component" value="Chromosome 6"/>
</dbReference>
<gene>
    <name evidence="2" type="ORF">H5410_032357</name>
</gene>
<feature type="coiled-coil region" evidence="1">
    <location>
        <begin position="383"/>
        <end position="410"/>
    </location>
</feature>
<keyword evidence="1" id="KW-0175">Coiled coil</keyword>
<comment type="caution">
    <text evidence="2">The sequence shown here is derived from an EMBL/GenBank/DDBJ whole genome shotgun (WGS) entry which is preliminary data.</text>
</comment>
<dbReference type="EMBL" id="JACXVP010000006">
    <property type="protein sequence ID" value="KAG5600987.1"/>
    <property type="molecule type" value="Genomic_DNA"/>
</dbReference>
<accession>A0A9J5YJR2</accession>
<name>A0A9J5YJR2_SOLCO</name>
<dbReference type="OrthoDB" id="848707at2759"/>
<evidence type="ECO:0000256" key="1">
    <source>
        <dbReference type="SAM" id="Coils"/>
    </source>
</evidence>
<reference evidence="2 3" key="1">
    <citation type="submission" date="2020-09" db="EMBL/GenBank/DDBJ databases">
        <title>De no assembly of potato wild relative species, Solanum commersonii.</title>
        <authorList>
            <person name="Cho K."/>
        </authorList>
    </citation>
    <scope>NUCLEOTIDE SEQUENCE [LARGE SCALE GENOMIC DNA]</scope>
    <source>
        <strain evidence="2">LZ3.2</strain>
        <tissue evidence="2">Leaf</tissue>
    </source>
</reference>
<organism evidence="2 3">
    <name type="scientific">Solanum commersonii</name>
    <name type="common">Commerson's wild potato</name>
    <name type="synonym">Commerson's nightshade</name>
    <dbReference type="NCBI Taxonomy" id="4109"/>
    <lineage>
        <taxon>Eukaryota</taxon>
        <taxon>Viridiplantae</taxon>
        <taxon>Streptophyta</taxon>
        <taxon>Embryophyta</taxon>
        <taxon>Tracheophyta</taxon>
        <taxon>Spermatophyta</taxon>
        <taxon>Magnoliopsida</taxon>
        <taxon>eudicotyledons</taxon>
        <taxon>Gunneridae</taxon>
        <taxon>Pentapetalae</taxon>
        <taxon>asterids</taxon>
        <taxon>lamiids</taxon>
        <taxon>Solanales</taxon>
        <taxon>Solanaceae</taxon>
        <taxon>Solanoideae</taxon>
        <taxon>Solaneae</taxon>
        <taxon>Solanum</taxon>
    </lineage>
</organism>